<dbReference type="SUPFAM" id="SSF57850">
    <property type="entry name" value="RING/U-box"/>
    <property type="match status" value="1"/>
</dbReference>
<comment type="catalytic activity">
    <reaction evidence="19">
        <text>geranylgeranyl diphosphate + L-cysteinyl-[protein] = S-geranylgeranyl-L-cysteinyl-[protein] + diphosphate</text>
        <dbReference type="Rhea" id="RHEA:21240"/>
        <dbReference type="Rhea" id="RHEA-COMP:10131"/>
        <dbReference type="Rhea" id="RHEA-COMP:11537"/>
        <dbReference type="ChEBI" id="CHEBI:29950"/>
        <dbReference type="ChEBI" id="CHEBI:33019"/>
        <dbReference type="ChEBI" id="CHEBI:57533"/>
        <dbReference type="ChEBI" id="CHEBI:86021"/>
        <dbReference type="EC" id="2.5.1.59"/>
    </reaction>
</comment>
<dbReference type="Gene3D" id="2.60.120.920">
    <property type="match status" value="1"/>
</dbReference>
<dbReference type="GO" id="GO:0005874">
    <property type="term" value="C:microtubule"/>
    <property type="evidence" value="ECO:0007669"/>
    <property type="project" value="UniProtKB-KW"/>
</dbReference>
<dbReference type="PROSITE" id="PS51262">
    <property type="entry name" value="COS"/>
    <property type="match status" value="1"/>
</dbReference>
<comment type="similarity">
    <text evidence="4">Belongs to the protein prenyltransferase subunit beta family.</text>
</comment>
<dbReference type="InterPro" id="IPR003649">
    <property type="entry name" value="Bbox_C"/>
</dbReference>
<dbReference type="InterPro" id="IPR041960">
    <property type="entry name" value="GGTase_I_beta"/>
</dbReference>
<dbReference type="Pfam" id="PF00432">
    <property type="entry name" value="Prenyltrans"/>
    <property type="match status" value="1"/>
</dbReference>
<proteinExistence type="inferred from homology"/>
<feature type="region of interest" description="Disordered" evidence="24">
    <location>
        <begin position="1312"/>
        <end position="1331"/>
    </location>
</feature>
<dbReference type="CDD" id="cd19848">
    <property type="entry name" value="Bbox1_TRIM36_C-I"/>
    <property type="match status" value="1"/>
</dbReference>
<dbReference type="SUPFAM" id="SSF48239">
    <property type="entry name" value="Terpenoid cyclases/Protein prenyltransferases"/>
    <property type="match status" value="1"/>
</dbReference>
<dbReference type="PROSITE" id="PS00518">
    <property type="entry name" value="ZF_RING_1"/>
    <property type="match status" value="1"/>
</dbReference>
<evidence type="ECO:0000256" key="4">
    <source>
        <dbReference type="ARBA" id="ARBA00010497"/>
    </source>
</evidence>
<dbReference type="InterPro" id="IPR008930">
    <property type="entry name" value="Terpenoid_cyclase/PrenylTrfase"/>
</dbReference>
<dbReference type="EMBL" id="SCEB01000514">
    <property type="protein sequence ID" value="RXM98939.1"/>
    <property type="molecule type" value="Genomic_DNA"/>
</dbReference>
<evidence type="ECO:0000256" key="24">
    <source>
        <dbReference type="SAM" id="MobiDB-lite"/>
    </source>
</evidence>
<dbReference type="SUPFAM" id="SSF57845">
    <property type="entry name" value="B-box zinc-binding domain"/>
    <property type="match status" value="1"/>
</dbReference>
<evidence type="ECO:0000256" key="7">
    <source>
        <dbReference type="ARBA" id="ARBA00022490"/>
    </source>
</evidence>
<keyword evidence="7" id="KW-0963">Cytoplasm</keyword>
<dbReference type="FunFam" id="1.50.10.20:FF:000005">
    <property type="entry name" value="Geranylgeranyl transferase type-1 subunit beta"/>
    <property type="match status" value="1"/>
</dbReference>
<dbReference type="Pfam" id="PF22586">
    <property type="entry name" value="ANCHR-like_BBOX"/>
    <property type="match status" value="1"/>
</dbReference>
<reference evidence="29 30" key="1">
    <citation type="submission" date="2019-01" db="EMBL/GenBank/DDBJ databases">
        <title>Draft Genome and Complete Hox-Cluster Characterization of the Sterlet Sturgeon (Acipenser ruthenus).</title>
        <authorList>
            <person name="Wei Q."/>
        </authorList>
    </citation>
    <scope>NUCLEOTIDE SEQUENCE [LARGE SCALE GENOMIC DNA]</scope>
    <source>
        <strain evidence="29">WHYD16114868_AA</strain>
        <tissue evidence="29">Blood</tissue>
    </source>
</reference>
<evidence type="ECO:0000256" key="14">
    <source>
        <dbReference type="ARBA" id="ARBA00022833"/>
    </source>
</evidence>
<feature type="domain" description="B box-type" evidence="26">
    <location>
        <begin position="972"/>
        <end position="1014"/>
    </location>
</feature>
<dbReference type="PROSITE" id="PS50089">
    <property type="entry name" value="ZF_RING_2"/>
    <property type="match status" value="1"/>
</dbReference>
<dbReference type="InterPro" id="IPR000315">
    <property type="entry name" value="Znf_B-box"/>
</dbReference>
<evidence type="ECO:0000256" key="18">
    <source>
        <dbReference type="ARBA" id="ARBA00031713"/>
    </source>
</evidence>
<evidence type="ECO:0000256" key="2">
    <source>
        <dbReference type="ARBA" id="ARBA00001947"/>
    </source>
</evidence>
<evidence type="ECO:0000256" key="23">
    <source>
        <dbReference type="SAM" id="Coils"/>
    </source>
</evidence>
<evidence type="ECO:0000259" key="27">
    <source>
        <dbReference type="PROSITE" id="PS50188"/>
    </source>
</evidence>
<dbReference type="GO" id="GO:0005953">
    <property type="term" value="C:CAAX-protein geranylgeranyltransferase complex"/>
    <property type="evidence" value="ECO:0007669"/>
    <property type="project" value="InterPro"/>
</dbReference>
<evidence type="ECO:0000256" key="16">
    <source>
        <dbReference type="ARBA" id="ARBA00023054"/>
    </source>
</evidence>
<dbReference type="InterPro" id="IPR040859">
    <property type="entry name" value="Midline-1_COS"/>
</dbReference>
<evidence type="ECO:0000256" key="13">
    <source>
        <dbReference type="ARBA" id="ARBA00022771"/>
    </source>
</evidence>
<evidence type="ECO:0000256" key="6">
    <source>
        <dbReference type="ARBA" id="ARBA00020603"/>
    </source>
</evidence>
<dbReference type="SMART" id="SM00502">
    <property type="entry name" value="BBC"/>
    <property type="match status" value="1"/>
</dbReference>
<evidence type="ECO:0000259" key="26">
    <source>
        <dbReference type="PROSITE" id="PS50119"/>
    </source>
</evidence>
<evidence type="ECO:0000256" key="11">
    <source>
        <dbReference type="ARBA" id="ARBA00022723"/>
    </source>
</evidence>
<comment type="subcellular location">
    <subcellularLocation>
        <location evidence="3">Cytoplasm</location>
        <location evidence="3">Cytoskeleton</location>
    </subcellularLocation>
</comment>
<keyword evidence="9 29" id="KW-0808">Transferase</keyword>
<feature type="compositionally biased region" description="Low complexity" evidence="24">
    <location>
        <begin position="835"/>
        <end position="849"/>
    </location>
</feature>
<dbReference type="Pfam" id="PF00622">
    <property type="entry name" value="SPRY"/>
    <property type="match status" value="1"/>
</dbReference>
<feature type="region of interest" description="Disordered" evidence="24">
    <location>
        <begin position="306"/>
        <end position="351"/>
    </location>
</feature>
<dbReference type="PANTHER" id="PTHR24099:SF18">
    <property type="entry name" value="E3 UBIQUITIN-PROTEIN LIGASE TRIM36"/>
    <property type="match status" value="1"/>
</dbReference>
<comment type="caution">
    <text evidence="29">The sequence shown here is derived from an EMBL/GenBank/DDBJ whole genome shotgun (WGS) entry which is preliminary data.</text>
</comment>
<evidence type="ECO:0000256" key="1">
    <source>
        <dbReference type="ARBA" id="ARBA00001946"/>
    </source>
</evidence>
<evidence type="ECO:0000256" key="12">
    <source>
        <dbReference type="ARBA" id="ARBA00022737"/>
    </source>
</evidence>
<dbReference type="InterPro" id="IPR027726">
    <property type="entry name" value="Trim36_HC-RING"/>
</dbReference>
<dbReference type="InterPro" id="IPR003877">
    <property type="entry name" value="SPRY_dom"/>
</dbReference>
<organism evidence="29 30">
    <name type="scientific">Acipenser ruthenus</name>
    <name type="common">Sterlet sturgeon</name>
    <dbReference type="NCBI Taxonomy" id="7906"/>
    <lineage>
        <taxon>Eukaryota</taxon>
        <taxon>Metazoa</taxon>
        <taxon>Chordata</taxon>
        <taxon>Craniata</taxon>
        <taxon>Vertebrata</taxon>
        <taxon>Euteleostomi</taxon>
        <taxon>Actinopterygii</taxon>
        <taxon>Chondrostei</taxon>
        <taxon>Acipenseriformes</taxon>
        <taxon>Acipenseridae</taxon>
        <taxon>Acipenser</taxon>
    </lineage>
</organism>
<dbReference type="InterPro" id="IPR035727">
    <property type="entry name" value="SPRY/PRY_TRIM36"/>
</dbReference>
<dbReference type="Gene3D" id="1.50.10.20">
    <property type="match status" value="1"/>
</dbReference>
<dbReference type="InterPro" id="IPR001870">
    <property type="entry name" value="B30.2/SPRY"/>
</dbReference>
<evidence type="ECO:0000256" key="20">
    <source>
        <dbReference type="ARBA" id="ARBA00065714"/>
    </source>
</evidence>
<dbReference type="InterPro" id="IPR013320">
    <property type="entry name" value="ConA-like_dom_sf"/>
</dbReference>
<dbReference type="PROSITE" id="PS50188">
    <property type="entry name" value="B302_SPRY"/>
    <property type="match status" value="1"/>
</dbReference>
<dbReference type="InterPro" id="IPR017903">
    <property type="entry name" value="COS_domain"/>
</dbReference>
<evidence type="ECO:0000256" key="9">
    <source>
        <dbReference type="ARBA" id="ARBA00022679"/>
    </source>
</evidence>
<evidence type="ECO:0000256" key="3">
    <source>
        <dbReference type="ARBA" id="ARBA00004245"/>
    </source>
</evidence>
<evidence type="ECO:0000256" key="10">
    <source>
        <dbReference type="ARBA" id="ARBA00022701"/>
    </source>
</evidence>
<feature type="compositionally biased region" description="Basic and acidic residues" evidence="24">
    <location>
        <begin position="306"/>
        <end position="318"/>
    </location>
</feature>
<feature type="region of interest" description="Disordered" evidence="24">
    <location>
        <begin position="829"/>
        <end position="873"/>
    </location>
</feature>
<dbReference type="InterPro" id="IPR017907">
    <property type="entry name" value="Znf_RING_CS"/>
</dbReference>
<dbReference type="Pfam" id="PF00643">
    <property type="entry name" value="zf-B_box"/>
    <property type="match status" value="1"/>
</dbReference>
<feature type="domain" description="COS" evidence="28">
    <location>
        <begin position="1121"/>
        <end position="1178"/>
    </location>
</feature>
<evidence type="ECO:0000256" key="17">
    <source>
        <dbReference type="ARBA" id="ARBA00023212"/>
    </source>
</evidence>
<evidence type="ECO:0000259" key="28">
    <source>
        <dbReference type="PROSITE" id="PS51262"/>
    </source>
</evidence>
<dbReference type="GO" id="GO:0007340">
    <property type="term" value="P:acrosome reaction"/>
    <property type="evidence" value="ECO:0007669"/>
    <property type="project" value="TreeGrafter"/>
</dbReference>
<keyword evidence="8" id="KW-0637">Prenyltransferase</keyword>
<keyword evidence="30" id="KW-1185">Reference proteome</keyword>
<dbReference type="InterPro" id="IPR013083">
    <property type="entry name" value="Znf_RING/FYVE/PHD"/>
</dbReference>
<keyword evidence="11" id="KW-0479">Metal-binding</keyword>
<keyword evidence="12" id="KW-0677">Repeat</keyword>
<keyword evidence="10" id="KW-0493">Microtubule</keyword>
<dbReference type="Pfam" id="PF18568">
    <property type="entry name" value="COS"/>
    <property type="match status" value="1"/>
</dbReference>
<dbReference type="Proteomes" id="UP000289886">
    <property type="component" value="Unassembled WGS sequence"/>
</dbReference>
<dbReference type="InterPro" id="IPR047065">
    <property type="entry name" value="TRIM36_Bbox2_Zfn"/>
</dbReference>
<evidence type="ECO:0000256" key="22">
    <source>
        <dbReference type="PROSITE-ProRule" id="PRU00024"/>
    </source>
</evidence>
<keyword evidence="17" id="KW-0206">Cytoskeleton</keyword>
<name>A0A662YQW5_ACIRT</name>
<comment type="cofactor">
    <cofactor evidence="2">
        <name>Zn(2+)</name>
        <dbReference type="ChEBI" id="CHEBI:29105"/>
    </cofactor>
</comment>
<dbReference type="PROSITE" id="PS50119">
    <property type="entry name" value="ZF_BBOX"/>
    <property type="match status" value="1"/>
</dbReference>
<dbReference type="GO" id="GO:0001669">
    <property type="term" value="C:acrosomal vesicle"/>
    <property type="evidence" value="ECO:0007669"/>
    <property type="project" value="TreeGrafter"/>
</dbReference>
<feature type="coiled-coil region" evidence="23">
    <location>
        <begin position="106"/>
        <end position="158"/>
    </location>
</feature>
<dbReference type="Gene3D" id="1.20.5.170">
    <property type="match status" value="1"/>
</dbReference>
<feature type="domain" description="RING-type" evidence="25">
    <location>
        <begin position="791"/>
        <end position="834"/>
    </location>
</feature>
<evidence type="ECO:0000256" key="15">
    <source>
        <dbReference type="ARBA" id="ARBA00022842"/>
    </source>
</evidence>
<dbReference type="CDD" id="cd12894">
    <property type="entry name" value="SPRY_PRY_TRIM36"/>
    <property type="match status" value="1"/>
</dbReference>
<dbReference type="SUPFAM" id="SSF49899">
    <property type="entry name" value="Concanavalin A-like lectins/glucanases"/>
    <property type="match status" value="1"/>
</dbReference>
<dbReference type="InterPro" id="IPR001841">
    <property type="entry name" value="Znf_RING"/>
</dbReference>
<evidence type="ECO:0000256" key="8">
    <source>
        <dbReference type="ARBA" id="ARBA00022602"/>
    </source>
</evidence>
<dbReference type="GO" id="GO:0004842">
    <property type="term" value="F:ubiquitin-protein transferase activity"/>
    <property type="evidence" value="ECO:0007669"/>
    <property type="project" value="TreeGrafter"/>
</dbReference>
<evidence type="ECO:0000256" key="19">
    <source>
        <dbReference type="ARBA" id="ARBA00050428"/>
    </source>
</evidence>
<dbReference type="GO" id="GO:0008270">
    <property type="term" value="F:zinc ion binding"/>
    <property type="evidence" value="ECO:0007669"/>
    <property type="project" value="UniProtKB-KW"/>
</dbReference>
<dbReference type="CDD" id="cd19778">
    <property type="entry name" value="Bbox2_TRIM36_C-I"/>
    <property type="match status" value="1"/>
</dbReference>
<dbReference type="GO" id="GO:0004662">
    <property type="term" value="F:CAAX-protein geranylgeranyltransferase activity"/>
    <property type="evidence" value="ECO:0007669"/>
    <property type="project" value="UniProtKB-EC"/>
</dbReference>
<evidence type="ECO:0000259" key="25">
    <source>
        <dbReference type="PROSITE" id="PS50089"/>
    </source>
</evidence>
<accession>A0A662YQW5</accession>
<dbReference type="InterPro" id="IPR043136">
    <property type="entry name" value="B30.2/SPRY_sf"/>
</dbReference>
<feature type="domain" description="B30.2/SPRY" evidence="27">
    <location>
        <begin position="1201"/>
        <end position="1429"/>
    </location>
</feature>
<dbReference type="InterPro" id="IPR001330">
    <property type="entry name" value="Prenyltrans"/>
</dbReference>
<feature type="coiled-coil region" evidence="23">
    <location>
        <begin position="51"/>
        <end position="78"/>
    </location>
</feature>
<dbReference type="InterPro" id="IPR050617">
    <property type="entry name" value="E3_ligase_FN3/SPRY"/>
</dbReference>
<dbReference type="Gene3D" id="3.30.40.10">
    <property type="entry name" value="Zinc/RING finger domain, C3HC4 (zinc finger)"/>
    <property type="match status" value="1"/>
</dbReference>
<dbReference type="InterPro" id="IPR047066">
    <property type="entry name" value="TRIM36_Bbox1_Zfn"/>
</dbReference>
<dbReference type="GO" id="GO:0007051">
    <property type="term" value="P:spindle organization"/>
    <property type="evidence" value="ECO:0007669"/>
    <property type="project" value="TreeGrafter"/>
</dbReference>
<keyword evidence="16 23" id="KW-0175">Coiled coil</keyword>
<sequence length="1435" mass="164911">MVTFEQLNMSIQIVNVFICFTCINFYLLEDDDAFQPAGRHDKHFYIQNWREKEAQAKKAEFIREAEKLKKQIAKLEKDQNAHLYVKKKDVRNEFGTLEDLELKLTNSRTMEIVEKLKEIMEEVENAINAFKEEQRQSYEELMKEEKNSSQEIIALEKKFETWALAVSAAPKNCPSLLAKVPLAKTIDDDLPAEVVEFEKFLQQTGGRQGGWDDYDHQNFLKVWTKHNGKTGYMKEALLYLPGRTQEDIQLHENWYQEFLFLEESKKEAIQKWKAKKQLEKEELLKQKDKSEEELRQEQLAHVEAQRQKIEQERKERQTRLHTWKKQKEQERTMEEKQQLREEAEKRRKAKEEQQRQLEVKLEVEAYVRQKKEQEEFLRLEKEMQEQAEQDEKRRQAARGITKFQERDLHKLEAKLLEKRAKEEEAAEREDRLAKLKEKMAEEENPVAEFEEIDFLKDRHVIFFQRCLQILPERYSSLETSRLTIVFFALSGLDMLNTLDVVDKPSLIEYVYSLQVLPTEDKSNLGRCGFRGSSHLGIPYNPSKGPGVNHPYDSGHVAMTYTGLACLIILGDDLSRVNKEACLSGLKALQLEDGSFYAVPEGSENDMRFVYCAACICYMLDDWSGMDIKKAIDYIRRSMSYDNGVSQGAGLESHGGSTFCAIATLCLMGKLEEIFTEKELNRIRRWCIMRQQNGFHGRPNKPVDTCYSFWVGATLELLEVFQYTNFEKNRNYILSTQDRLVGGFAKWPDSHPDALHAYFGICALSLIGEYNLRKVHPALNVPIKNIERELICPGCKELFTHPLILPCQHSVCHKCVKEVLLLTHEDSFTDAGSECSNSGSPRSRLSSPSIDRLDRLGRSGSSTPTGKKRNSLIPRVTNFPCPGCQHDIDLGERGISGLFRNFTLENIVERYRQAARAAVAIMCNLCKPPPVEATKSCMDCKASYCNECFKMHHPWGTPKAQHEYVGPTTNFRPKVLMCPEHEMEKVNMYCEVCRRPVCHLCKLGGSHANHKVTSMSSAYKLLKEKLSRSIHYLISKEDQVKTQISELDELITHTQHNGETSTREANLHFETLFNILEERKTEMLRTIEVNQTTRLEKLKSQREEYQGMLENSGLVGYAQEVLKETDQSCFVQTAKQLYPRIQKATEALRSFHPAADPSFGDFAVDVSKEEVLLKELGFSISLSLHVHCKDISSLDELRHCTLAHAYFDHQVKAGCAVEIFSFLFDDKCGFNTEHLILNRRQSVESVAGLSLLLGSERIQMGSYMCLDYIIGDTGIDRGSHFWVFRVEPHSYLVKVGVASDTKLQEWFHNPRDTSSPRYDHDSGHDSGSEDTCYDSSQPFTLVTIGMGKFIIPKGSTATTSDYSNRVLPTPQRIGICLDYEKGRVYFYDADNMKCLWERQVDCTGTMYPAFGLMGSGGVHLEEIILGKRLGYTGDAQ</sequence>
<comment type="cofactor">
    <cofactor evidence="1">
        <name>Mg(2+)</name>
        <dbReference type="ChEBI" id="CHEBI:18420"/>
    </cofactor>
</comment>
<keyword evidence="15" id="KW-0460">Magnesium</keyword>
<dbReference type="FunFam" id="4.10.830.40:FF:000001">
    <property type="entry name" value="E3 ubiquitin-protein ligase TRIM9 isoform X1"/>
    <property type="match status" value="1"/>
</dbReference>
<dbReference type="SMART" id="SM00184">
    <property type="entry name" value="RING"/>
    <property type="match status" value="1"/>
</dbReference>
<dbReference type="CDD" id="cd16756">
    <property type="entry name" value="RING-HC_TRIM36_C-I"/>
    <property type="match status" value="1"/>
</dbReference>
<evidence type="ECO:0000256" key="5">
    <source>
        <dbReference type="ARBA" id="ARBA00012700"/>
    </source>
</evidence>
<dbReference type="EC" id="2.5.1.59" evidence="5"/>
<dbReference type="CDD" id="cd02895">
    <property type="entry name" value="GGTase-I"/>
    <property type="match status" value="1"/>
</dbReference>
<protein>
    <recommendedName>
        <fullName evidence="6">Geranylgeranyl transferase type-1 subunit beta</fullName>
        <ecNumber evidence="5">2.5.1.59</ecNumber>
    </recommendedName>
    <alternativeName>
        <fullName evidence="18">Geranylgeranyl transferase type I subunit beta</fullName>
    </alternativeName>
    <alternativeName>
        <fullName evidence="21">Type I protein geranyl-geranyltransferase subunit beta</fullName>
    </alternativeName>
</protein>
<evidence type="ECO:0000313" key="30">
    <source>
        <dbReference type="Proteomes" id="UP000289886"/>
    </source>
</evidence>
<gene>
    <name evidence="29" type="ORF">EOD39_12422</name>
</gene>
<feature type="compositionally biased region" description="Basic and acidic residues" evidence="24">
    <location>
        <begin position="325"/>
        <end position="351"/>
    </location>
</feature>
<comment type="subunit">
    <text evidence="20">Heterodimer of FNTA and PGGT1B. PGGT1B mediates interaction with substrate peptides.</text>
</comment>
<feature type="compositionally biased region" description="Basic and acidic residues" evidence="24">
    <location>
        <begin position="1316"/>
        <end position="1326"/>
    </location>
</feature>
<dbReference type="SMART" id="SM00336">
    <property type="entry name" value="BBOX"/>
    <property type="match status" value="1"/>
</dbReference>
<dbReference type="PANTHER" id="PTHR24099">
    <property type="entry name" value="E3 UBIQUITIN-PROTEIN LIGASE TRIM36-RELATED"/>
    <property type="match status" value="1"/>
</dbReference>
<keyword evidence="14" id="KW-0862">Zinc</keyword>
<dbReference type="Gene3D" id="3.30.160.60">
    <property type="entry name" value="Classic Zinc Finger"/>
    <property type="match status" value="1"/>
</dbReference>
<keyword evidence="13 22" id="KW-0863">Zinc-finger</keyword>
<evidence type="ECO:0000256" key="21">
    <source>
        <dbReference type="ARBA" id="ARBA00078363"/>
    </source>
</evidence>
<evidence type="ECO:0000313" key="29">
    <source>
        <dbReference type="EMBL" id="RXM98939.1"/>
    </source>
</evidence>